<dbReference type="NCBIfam" id="TIGR03696">
    <property type="entry name" value="Rhs_assc_core"/>
    <property type="match status" value="1"/>
</dbReference>
<evidence type="ECO:0000313" key="3">
    <source>
        <dbReference type="EMBL" id="MFC4818713.1"/>
    </source>
</evidence>
<comment type="caution">
    <text evidence="3">The sequence shown here is derived from an EMBL/GenBank/DDBJ whole genome shotgun (WGS) entry which is preliminary data.</text>
</comment>
<dbReference type="InterPro" id="IPR031325">
    <property type="entry name" value="RHS_repeat"/>
</dbReference>
<organism evidence="3 4">
    <name type="scientific">Dokdonella ginsengisoli</name>
    <dbReference type="NCBI Taxonomy" id="363846"/>
    <lineage>
        <taxon>Bacteria</taxon>
        <taxon>Pseudomonadati</taxon>
        <taxon>Pseudomonadota</taxon>
        <taxon>Gammaproteobacteria</taxon>
        <taxon>Lysobacterales</taxon>
        <taxon>Rhodanobacteraceae</taxon>
        <taxon>Dokdonella</taxon>
    </lineage>
</organism>
<dbReference type="PANTHER" id="PTHR32305:SF15">
    <property type="entry name" value="PROTEIN RHSA-RELATED"/>
    <property type="match status" value="1"/>
</dbReference>
<proteinExistence type="predicted"/>
<keyword evidence="4" id="KW-1185">Reference proteome</keyword>
<dbReference type="Pfam" id="PF05593">
    <property type="entry name" value="RHS_repeat"/>
    <property type="match status" value="3"/>
</dbReference>
<sequence length="1164" mass="123183">MLSLTYSGTYTTTTSSTILVTPAGQVERRRFVAKNGILRDAGTDRCATANCSSITRSSTITYDANGNRDLVTDFNGVTTDYGYDTRGQETSRIEAANTSGASSPKRTIETQWHANFRVPVSRTTKNASGTLEARTTWTYNTRGQATARCEIDPADATAMAYACSATSAPPAAAKVRRTVTTYCEPADVTAGTCPLVGLVTSVNGARPAGDAGMAAGQDDRTTYTYYPSDDASCASNGACPHRKGDLWKLTNALGQVTTYVTYDKNGRVTRTQDANGTVTDFVYHVRGWLTDRIVRAGATGTPGAGDAATHIDYDAVGNVKKVIQPDGAFLAYTYDDAHRLIRIADNLSNTIDYCPGGAGSAQCLDAAGNRRVEQVKDPSGAIKRALSRSYNQLSQLVRLNNAAGSAVEQSQGLSETGVADGYDGNGNRVRVQDGLGIATRQRYDGLNRLMETLQNDNGSDPATTNASTGYVYDTRDNLRQVTDPDGLNTVYDYDGLNNLTGLHSPDTGDSSYTYDLAGNRRTQTDARGVTSSYAYDALNRLTGVGYPTASLNVGYAYDQSNAVTGCATSYPLGRLTTMSDASGSTTYCYDRRGNVTRKKQVTGGTTLTTDYAYTVADRLASITYPSGAIVAYARDTLGRVTAVTWKANAGAAATPIVSNASYYPFGPLNVLTYGNGRTLSKGYDQDYAIDYVLSSVAGGLALNLDVDVMGNIVSAVKPGDLSRGPTPIPTLYAYDPLYRLKDVQQPLTTGTLESYTYNKTGDRLSAQLDGGAVTSYAYAAGSHRLASVGGVARTYDANGNTQTGTAPSLSLGYDARNRLNSATKGGLVATYVHNGRGERVSKGVSSGGLGSPPTLYSYDESGRLLSEYGGTGVAQAEYVYLDGAPIAVVKSGSLSYIETDHLGTPRVVADPATNAARWAWNFFGDTFGAEAPDPSPGGAAAYTLNLRFPGQYYDAETKLNYNYFRSYDPATGRYVESDPIGLSGGASIYSYVSAAPMIMVDIWGLVEDSPSNRAIREEIDKIANGYEGSTAWSLMGKKDDFGSGVNKCNKFVADVTDEAGAPLVVKIGKGKGWGRPPTAAEIANINAVIPNWRPLKPGEKPLPGDIAAYKIPGGGVGGTGHTGIITSCECEGGISNQSAHQNSIGPVPGQFDLPDVVIRRYTGD</sequence>
<name>A0ABV9QPT5_9GAMM</name>
<dbReference type="InterPro" id="IPR007921">
    <property type="entry name" value="CHAP_dom"/>
</dbReference>
<dbReference type="Gene3D" id="2.180.10.10">
    <property type="entry name" value="RHS repeat-associated core"/>
    <property type="match status" value="2"/>
</dbReference>
<dbReference type="RefSeq" id="WP_380018480.1">
    <property type="nucleotide sequence ID" value="NZ_JBHSHD010000001.1"/>
</dbReference>
<dbReference type="Pfam" id="PF25023">
    <property type="entry name" value="TEN_YD-shell"/>
    <property type="match status" value="2"/>
</dbReference>
<evidence type="ECO:0000256" key="1">
    <source>
        <dbReference type="ARBA" id="ARBA00022737"/>
    </source>
</evidence>
<protein>
    <submittedName>
        <fullName evidence="3">RHS repeat domain-containing protein</fullName>
    </submittedName>
</protein>
<dbReference type="Proteomes" id="UP001595886">
    <property type="component" value="Unassembled WGS sequence"/>
</dbReference>
<dbReference type="InterPro" id="IPR056823">
    <property type="entry name" value="TEN-like_YD-shell"/>
</dbReference>
<gene>
    <name evidence="3" type="ORF">ACFO6Q_00135</name>
</gene>
<dbReference type="NCBIfam" id="TIGR01643">
    <property type="entry name" value="YD_repeat_2x"/>
    <property type="match status" value="2"/>
</dbReference>
<dbReference type="PRINTS" id="PR00394">
    <property type="entry name" value="RHSPROTEIN"/>
</dbReference>
<evidence type="ECO:0000259" key="2">
    <source>
        <dbReference type="PROSITE" id="PS50911"/>
    </source>
</evidence>
<dbReference type="PANTHER" id="PTHR32305">
    <property type="match status" value="1"/>
</dbReference>
<dbReference type="InterPro" id="IPR022385">
    <property type="entry name" value="Rhs_assc_core"/>
</dbReference>
<reference evidence="4" key="1">
    <citation type="journal article" date="2019" name="Int. J. Syst. Evol. Microbiol.">
        <title>The Global Catalogue of Microorganisms (GCM) 10K type strain sequencing project: providing services to taxonomists for standard genome sequencing and annotation.</title>
        <authorList>
            <consortium name="The Broad Institute Genomics Platform"/>
            <consortium name="The Broad Institute Genome Sequencing Center for Infectious Disease"/>
            <person name="Wu L."/>
            <person name="Ma J."/>
        </authorList>
    </citation>
    <scope>NUCLEOTIDE SEQUENCE [LARGE SCALE GENOMIC DNA]</scope>
    <source>
        <strain evidence="4">CCUG 30340</strain>
    </source>
</reference>
<dbReference type="InterPro" id="IPR050708">
    <property type="entry name" value="T6SS_VgrG/RHS"/>
</dbReference>
<dbReference type="InterPro" id="IPR006530">
    <property type="entry name" value="YD"/>
</dbReference>
<evidence type="ECO:0000313" key="4">
    <source>
        <dbReference type="Proteomes" id="UP001595886"/>
    </source>
</evidence>
<accession>A0ABV9QPT5</accession>
<dbReference type="PROSITE" id="PS50911">
    <property type="entry name" value="CHAP"/>
    <property type="match status" value="1"/>
</dbReference>
<dbReference type="EMBL" id="JBHSHD010000001">
    <property type="protein sequence ID" value="MFC4818713.1"/>
    <property type="molecule type" value="Genomic_DNA"/>
</dbReference>
<keyword evidence="1" id="KW-0677">Repeat</keyword>
<feature type="domain" description="Peptidase C51" evidence="2">
    <location>
        <begin position="1023"/>
        <end position="1164"/>
    </location>
</feature>